<feature type="binding site" evidence="2">
    <location>
        <position position="193"/>
    </location>
    <ligand>
        <name>substrate</name>
    </ligand>
</feature>
<dbReference type="Gene3D" id="3.40.1180.10">
    <property type="entry name" value="Decaprenyl diphosphate synthase-like"/>
    <property type="match status" value="1"/>
</dbReference>
<dbReference type="Proteomes" id="UP000017819">
    <property type="component" value="Unassembled WGS sequence"/>
</dbReference>
<comment type="caution">
    <text evidence="3">The sequence shown here is derived from an EMBL/GenBank/DDBJ whole genome shotgun (WGS) entry which is preliminary data.</text>
</comment>
<feature type="binding site" evidence="2">
    <location>
        <position position="76"/>
    </location>
    <ligand>
        <name>substrate</name>
    </ligand>
</feature>
<dbReference type="NCBIfam" id="NF011408">
    <property type="entry name" value="PRK14834.1"/>
    <property type="match status" value="1"/>
</dbReference>
<reference evidence="3 4" key="1">
    <citation type="journal article" date="2014" name="Genome Announc.">
        <title>Draft Genome Sequence of Lutibaculum baratangense Strain AMV1T, Isolated from a Mud Volcano in Andamans, India.</title>
        <authorList>
            <person name="Singh A."/>
            <person name="Sreenivas A."/>
            <person name="Sathyanarayana Reddy G."/>
            <person name="Pinnaka A.K."/>
            <person name="Shivaji S."/>
        </authorList>
    </citation>
    <scope>NUCLEOTIDE SEQUENCE [LARGE SCALE GENOMIC DNA]</scope>
    <source>
        <strain evidence="3 4">AMV1</strain>
    </source>
</reference>
<dbReference type="GO" id="GO:0005829">
    <property type="term" value="C:cytosol"/>
    <property type="evidence" value="ECO:0007669"/>
    <property type="project" value="TreeGrafter"/>
</dbReference>
<evidence type="ECO:0000256" key="2">
    <source>
        <dbReference type="HAMAP-Rule" id="MF_01139"/>
    </source>
</evidence>
<feature type="binding site" evidence="2">
    <location>
        <position position="30"/>
    </location>
    <ligand>
        <name>substrate</name>
    </ligand>
</feature>
<feature type="binding site" evidence="2">
    <location>
        <begin position="199"/>
        <end position="201"/>
    </location>
    <ligand>
        <name>substrate</name>
    </ligand>
</feature>
<dbReference type="PATRIC" id="fig|631454.5.peg.3494"/>
<dbReference type="NCBIfam" id="TIGR00055">
    <property type="entry name" value="uppS"/>
    <property type="match status" value="1"/>
</dbReference>
<proteinExistence type="inferred from homology"/>
<dbReference type="EC" id="2.5.1.-" evidence="2"/>
<dbReference type="FunFam" id="3.40.1180.10:FF:000001">
    <property type="entry name" value="(2E,6E)-farnesyl-diphosphate-specific ditrans,polycis-undecaprenyl-diphosphate synthase"/>
    <property type="match status" value="1"/>
</dbReference>
<dbReference type="GO" id="GO:0016094">
    <property type="term" value="P:polyprenol biosynthetic process"/>
    <property type="evidence" value="ECO:0007669"/>
    <property type="project" value="TreeGrafter"/>
</dbReference>
<keyword evidence="2" id="KW-0460">Magnesium</keyword>
<dbReference type="Pfam" id="PF01255">
    <property type="entry name" value="Prenyltransf"/>
    <property type="match status" value="1"/>
</dbReference>
<feature type="active site" description="Proton acceptor" evidence="2">
    <location>
        <position position="73"/>
    </location>
</feature>
<dbReference type="CDD" id="cd00475">
    <property type="entry name" value="Cis_IPPS"/>
    <property type="match status" value="1"/>
</dbReference>
<feature type="binding site" evidence="2">
    <location>
        <position position="25"/>
    </location>
    <ligand>
        <name>Mg(2+)</name>
        <dbReference type="ChEBI" id="CHEBI:18420"/>
    </ligand>
</feature>
<dbReference type="GO" id="GO:0008834">
    <property type="term" value="F:ditrans,polycis-undecaprenyl-diphosphate synthase [(2E,6E)-farnesyl-diphosphate specific] activity"/>
    <property type="evidence" value="ECO:0007669"/>
    <property type="project" value="TreeGrafter"/>
</dbReference>
<comment type="function">
    <text evidence="2">Catalyzes the condensation of isopentenyl diphosphate (IPP) with allylic pyrophosphates generating different type of terpenoids.</text>
</comment>
<feature type="binding site" evidence="2">
    <location>
        <begin position="26"/>
        <end position="29"/>
    </location>
    <ligand>
        <name>substrate</name>
    </ligand>
</feature>
<feature type="binding site" evidence="2">
    <location>
        <position position="74"/>
    </location>
    <ligand>
        <name>substrate</name>
    </ligand>
</feature>
<evidence type="ECO:0000313" key="4">
    <source>
        <dbReference type="Proteomes" id="UP000017819"/>
    </source>
</evidence>
<gene>
    <name evidence="3" type="ORF">N177_3534</name>
</gene>
<dbReference type="EMBL" id="AWXZ01000039">
    <property type="protein sequence ID" value="ESR23466.1"/>
    <property type="molecule type" value="Genomic_DNA"/>
</dbReference>
<keyword evidence="2" id="KW-0479">Metal-binding</keyword>
<accession>V4RBF1</accession>
<protein>
    <recommendedName>
        <fullName evidence="2">Isoprenyl transferase</fullName>
        <ecNumber evidence="2">2.5.1.-</ecNumber>
    </recommendedName>
</protein>
<dbReference type="OrthoDB" id="4191603at2"/>
<dbReference type="SUPFAM" id="SSF64005">
    <property type="entry name" value="Undecaprenyl diphosphate synthase"/>
    <property type="match status" value="1"/>
</dbReference>
<organism evidence="3 4">
    <name type="scientific">Lutibaculum baratangense AMV1</name>
    <dbReference type="NCBI Taxonomy" id="631454"/>
    <lineage>
        <taxon>Bacteria</taxon>
        <taxon>Pseudomonadati</taxon>
        <taxon>Pseudomonadota</taxon>
        <taxon>Alphaproteobacteria</taxon>
        <taxon>Hyphomicrobiales</taxon>
        <taxon>Tepidamorphaceae</taxon>
        <taxon>Lutibaculum</taxon>
    </lineage>
</organism>
<dbReference type="STRING" id="631454.N177_3534"/>
<feature type="binding site" evidence="2">
    <location>
        <position position="38"/>
    </location>
    <ligand>
        <name>substrate</name>
    </ligand>
</feature>
<evidence type="ECO:0000256" key="1">
    <source>
        <dbReference type="ARBA" id="ARBA00022679"/>
    </source>
</evidence>
<feature type="binding site" evidence="2">
    <location>
        <position position="42"/>
    </location>
    <ligand>
        <name>substrate</name>
    </ligand>
</feature>
<sequence length="251" mass="28470">MRGGDAVPTQDAKSSRPTHVAIIMDGNGRWAADRGLPRAKGHHAGVEALRRTLREAANLGVRYLTLFSFSSENWSRPQSEVTELMQLLRHFIRDDLAELTRNNVRVRVLGRRDDLRPDILELVEHAERETADNDGLFLQVAFNYGARDEIVRAAQALARDVASGRLDADAIDEEALAARLDTAGLPEPDLLIRTSGEQRISNFLLWQCAYTEFVFLPIWWPDFDRNEFLKALDLYARRERRFGGLVPHPAE</sequence>
<comment type="similarity">
    <text evidence="2">Belongs to the UPP synthase family.</text>
</comment>
<comment type="subunit">
    <text evidence="2">Homodimer.</text>
</comment>
<dbReference type="PANTHER" id="PTHR10291:SF0">
    <property type="entry name" value="DEHYDRODOLICHYL DIPHOSPHATE SYNTHASE 2"/>
    <property type="match status" value="1"/>
</dbReference>
<dbReference type="InterPro" id="IPR001441">
    <property type="entry name" value="UPP_synth-like"/>
</dbReference>
<feature type="binding site" evidence="2">
    <location>
        <begin position="70"/>
        <end position="72"/>
    </location>
    <ligand>
        <name>substrate</name>
    </ligand>
</feature>
<name>V4RBF1_9HYPH</name>
<dbReference type="AlphaFoldDB" id="V4RBF1"/>
<dbReference type="InterPro" id="IPR018520">
    <property type="entry name" value="UPP_synth-like_CS"/>
</dbReference>
<keyword evidence="1 2" id="KW-0808">Transferase</keyword>
<evidence type="ECO:0000313" key="3">
    <source>
        <dbReference type="EMBL" id="ESR23466.1"/>
    </source>
</evidence>
<feature type="active site" evidence="2">
    <location>
        <position position="25"/>
    </location>
</feature>
<feature type="binding site" evidence="2">
    <location>
        <position position="212"/>
    </location>
    <ligand>
        <name>Mg(2+)</name>
        <dbReference type="ChEBI" id="CHEBI:18420"/>
    </ligand>
</feature>
<dbReference type="GO" id="GO:0000287">
    <property type="term" value="F:magnesium ion binding"/>
    <property type="evidence" value="ECO:0007669"/>
    <property type="project" value="UniProtKB-UniRule"/>
</dbReference>
<dbReference type="PROSITE" id="PS01066">
    <property type="entry name" value="UPP_SYNTHASE"/>
    <property type="match status" value="1"/>
</dbReference>
<dbReference type="eggNOG" id="COG0020">
    <property type="taxonomic scope" value="Bacteria"/>
</dbReference>
<dbReference type="NCBIfam" id="NF011405">
    <property type="entry name" value="PRK14830.1"/>
    <property type="match status" value="1"/>
</dbReference>
<dbReference type="PANTHER" id="PTHR10291">
    <property type="entry name" value="DEHYDRODOLICHYL DIPHOSPHATE SYNTHASE FAMILY MEMBER"/>
    <property type="match status" value="1"/>
</dbReference>
<dbReference type="HAMAP" id="MF_01139">
    <property type="entry name" value="ISPT"/>
    <property type="match status" value="1"/>
</dbReference>
<keyword evidence="4" id="KW-1185">Reference proteome</keyword>
<comment type="cofactor">
    <cofactor evidence="2">
        <name>Mg(2+)</name>
        <dbReference type="ChEBI" id="CHEBI:18420"/>
    </cofactor>
    <text evidence="2">Binds 2 magnesium ions per subunit.</text>
</comment>
<dbReference type="InterPro" id="IPR036424">
    <property type="entry name" value="UPP_synth-like_sf"/>
</dbReference>
<dbReference type="RefSeq" id="WP_023433652.1">
    <property type="nucleotide sequence ID" value="NZ_AWXZ01000039.1"/>
</dbReference>